<feature type="domain" description="4'-phosphopantetheinyl transferase" evidence="9">
    <location>
        <begin position="4"/>
        <end position="118"/>
    </location>
</feature>
<dbReference type="GO" id="GO:0008897">
    <property type="term" value="F:holo-[acyl-carrier-protein] synthase activity"/>
    <property type="evidence" value="ECO:0007669"/>
    <property type="project" value="UniProtKB-UniRule"/>
</dbReference>
<dbReference type="RefSeq" id="WP_073154986.1">
    <property type="nucleotide sequence ID" value="NZ_FQVL01000006.1"/>
</dbReference>
<evidence type="ECO:0000256" key="1">
    <source>
        <dbReference type="ARBA" id="ARBA00022516"/>
    </source>
</evidence>
<feature type="binding site" evidence="8">
    <location>
        <position position="55"/>
    </location>
    <ligand>
        <name>Mg(2+)</name>
        <dbReference type="ChEBI" id="CHEBI:18420"/>
    </ligand>
</feature>
<evidence type="ECO:0000256" key="3">
    <source>
        <dbReference type="ARBA" id="ARBA00022723"/>
    </source>
</evidence>
<dbReference type="AlphaFoldDB" id="A0A1M4YD60"/>
<dbReference type="InterPro" id="IPR004568">
    <property type="entry name" value="Ppantetheine-prot_Trfase_dom"/>
</dbReference>
<accession>A0A1M4YD60</accession>
<dbReference type="Gene3D" id="3.90.470.20">
    <property type="entry name" value="4'-phosphopantetheinyl transferase domain"/>
    <property type="match status" value="1"/>
</dbReference>
<dbReference type="NCBIfam" id="TIGR00556">
    <property type="entry name" value="pantethn_trn"/>
    <property type="match status" value="1"/>
</dbReference>
<evidence type="ECO:0000313" key="10">
    <source>
        <dbReference type="EMBL" id="SHF03513.1"/>
    </source>
</evidence>
<dbReference type="InterPro" id="IPR002582">
    <property type="entry name" value="ACPS"/>
</dbReference>
<comment type="subcellular location">
    <subcellularLocation>
        <location evidence="8">Cytoplasm</location>
    </subcellularLocation>
</comment>
<dbReference type="GO" id="GO:0005737">
    <property type="term" value="C:cytoplasm"/>
    <property type="evidence" value="ECO:0007669"/>
    <property type="project" value="UniProtKB-SubCell"/>
</dbReference>
<evidence type="ECO:0000256" key="4">
    <source>
        <dbReference type="ARBA" id="ARBA00022832"/>
    </source>
</evidence>
<comment type="catalytic activity">
    <reaction evidence="8">
        <text>apo-[ACP] + CoA = holo-[ACP] + adenosine 3',5'-bisphosphate + H(+)</text>
        <dbReference type="Rhea" id="RHEA:12068"/>
        <dbReference type="Rhea" id="RHEA-COMP:9685"/>
        <dbReference type="Rhea" id="RHEA-COMP:9690"/>
        <dbReference type="ChEBI" id="CHEBI:15378"/>
        <dbReference type="ChEBI" id="CHEBI:29999"/>
        <dbReference type="ChEBI" id="CHEBI:57287"/>
        <dbReference type="ChEBI" id="CHEBI:58343"/>
        <dbReference type="ChEBI" id="CHEBI:64479"/>
        <dbReference type="EC" id="2.7.8.7"/>
    </reaction>
</comment>
<dbReference type="OrthoDB" id="517356at2"/>
<dbReference type="HAMAP" id="MF_00101">
    <property type="entry name" value="AcpS"/>
    <property type="match status" value="1"/>
</dbReference>
<keyword evidence="1 8" id="KW-0444">Lipid biosynthesis</keyword>
<keyword evidence="2 8" id="KW-0808">Transferase</keyword>
<evidence type="ECO:0000256" key="8">
    <source>
        <dbReference type="HAMAP-Rule" id="MF_00101"/>
    </source>
</evidence>
<keyword evidence="8" id="KW-0963">Cytoplasm</keyword>
<keyword evidence="6 8" id="KW-0443">Lipid metabolism</keyword>
<keyword evidence="7 8" id="KW-0275">Fatty acid biosynthesis</keyword>
<evidence type="ECO:0000256" key="6">
    <source>
        <dbReference type="ARBA" id="ARBA00023098"/>
    </source>
</evidence>
<comment type="function">
    <text evidence="8">Transfers the 4'-phosphopantetheine moiety from coenzyme A to a Ser of acyl-carrier-protein.</text>
</comment>
<keyword evidence="5 8" id="KW-0460">Magnesium</keyword>
<feature type="binding site" evidence="8">
    <location>
        <position position="8"/>
    </location>
    <ligand>
        <name>Mg(2+)</name>
        <dbReference type="ChEBI" id="CHEBI:18420"/>
    </ligand>
</feature>
<dbReference type="EC" id="2.7.8.7" evidence="8"/>
<dbReference type="InterPro" id="IPR008278">
    <property type="entry name" value="4-PPantetheinyl_Trfase_dom"/>
</dbReference>
<gene>
    <name evidence="8" type="primary">acpS</name>
    <name evidence="10" type="ORF">SAMN05444392_106166</name>
</gene>
<evidence type="ECO:0000313" key="11">
    <source>
        <dbReference type="Proteomes" id="UP000184476"/>
    </source>
</evidence>
<dbReference type="InterPro" id="IPR037143">
    <property type="entry name" value="4-PPantetheinyl_Trfase_dom_sf"/>
</dbReference>
<reference evidence="10 11" key="1">
    <citation type="submission" date="2016-11" db="EMBL/GenBank/DDBJ databases">
        <authorList>
            <person name="Jaros S."/>
            <person name="Januszkiewicz K."/>
            <person name="Wedrychowicz H."/>
        </authorList>
    </citation>
    <scope>NUCLEOTIDE SEQUENCE [LARGE SCALE GENOMIC DNA]</scope>
    <source>
        <strain evidence="10 11">DSM 44666</strain>
    </source>
</reference>
<sequence length="128" mass="14393">MIYGIGTDLVELKRFQSIDLQRFALRICTKEEIERLPHHPTRFLESLAGRFAAKEAFSKACGTGIGAKLGWLDIEILPNQDGKPVLQIAKQAKMRLFPGKEVHAHVSITHTESYAMAMVVLEEIHNHS</sequence>
<evidence type="ECO:0000256" key="5">
    <source>
        <dbReference type="ARBA" id="ARBA00022842"/>
    </source>
</evidence>
<name>A0A1M4YD60_9BACL</name>
<evidence type="ECO:0000256" key="7">
    <source>
        <dbReference type="ARBA" id="ARBA00023160"/>
    </source>
</evidence>
<dbReference type="GO" id="GO:0000287">
    <property type="term" value="F:magnesium ion binding"/>
    <property type="evidence" value="ECO:0007669"/>
    <property type="project" value="UniProtKB-UniRule"/>
</dbReference>
<dbReference type="EMBL" id="FQVL01000006">
    <property type="protein sequence ID" value="SHF03513.1"/>
    <property type="molecule type" value="Genomic_DNA"/>
</dbReference>
<comment type="cofactor">
    <cofactor evidence="8">
        <name>Mg(2+)</name>
        <dbReference type="ChEBI" id="CHEBI:18420"/>
    </cofactor>
</comment>
<protein>
    <recommendedName>
        <fullName evidence="8">Holo-[acyl-carrier-protein] synthase</fullName>
        <shortName evidence="8">Holo-ACP synthase</shortName>
        <ecNumber evidence="8">2.7.8.7</ecNumber>
    </recommendedName>
    <alternativeName>
        <fullName evidence="8">4'-phosphopantetheinyl transferase AcpS</fullName>
    </alternativeName>
</protein>
<comment type="similarity">
    <text evidence="8">Belongs to the P-Pant transferase superfamily. AcpS family.</text>
</comment>
<dbReference type="SUPFAM" id="SSF56214">
    <property type="entry name" value="4'-phosphopantetheinyl transferase"/>
    <property type="match status" value="1"/>
</dbReference>
<evidence type="ECO:0000256" key="2">
    <source>
        <dbReference type="ARBA" id="ARBA00022679"/>
    </source>
</evidence>
<dbReference type="NCBIfam" id="TIGR00516">
    <property type="entry name" value="acpS"/>
    <property type="match status" value="1"/>
</dbReference>
<dbReference type="Pfam" id="PF01648">
    <property type="entry name" value="ACPS"/>
    <property type="match status" value="1"/>
</dbReference>
<proteinExistence type="inferred from homology"/>
<dbReference type="STRING" id="112248.SAMN05444392_106166"/>
<keyword evidence="3 8" id="KW-0479">Metal-binding</keyword>
<evidence type="ECO:0000259" key="9">
    <source>
        <dbReference type="Pfam" id="PF01648"/>
    </source>
</evidence>
<keyword evidence="4 8" id="KW-0276">Fatty acid metabolism</keyword>
<organism evidence="10 11">
    <name type="scientific">Seinonella peptonophila</name>
    <dbReference type="NCBI Taxonomy" id="112248"/>
    <lineage>
        <taxon>Bacteria</taxon>
        <taxon>Bacillati</taxon>
        <taxon>Bacillota</taxon>
        <taxon>Bacilli</taxon>
        <taxon>Bacillales</taxon>
        <taxon>Thermoactinomycetaceae</taxon>
        <taxon>Seinonella</taxon>
    </lineage>
</organism>
<keyword evidence="11" id="KW-1185">Reference proteome</keyword>
<dbReference type="Proteomes" id="UP000184476">
    <property type="component" value="Unassembled WGS sequence"/>
</dbReference>
<dbReference type="GO" id="GO:0006633">
    <property type="term" value="P:fatty acid biosynthetic process"/>
    <property type="evidence" value="ECO:0007669"/>
    <property type="project" value="UniProtKB-UniRule"/>
</dbReference>